<dbReference type="Proteomes" id="UP001143910">
    <property type="component" value="Unassembled WGS sequence"/>
</dbReference>
<protein>
    <submittedName>
        <fullName evidence="1">Uncharacterized protein</fullName>
    </submittedName>
</protein>
<comment type="caution">
    <text evidence="1">The sequence shown here is derived from an EMBL/GenBank/DDBJ whole genome shotgun (WGS) entry which is preliminary data.</text>
</comment>
<reference evidence="1" key="1">
    <citation type="submission" date="2022-08" db="EMBL/GenBank/DDBJ databases">
        <title>Genome Sequence of Lecanicillium fungicola.</title>
        <authorList>
            <person name="Buettner E."/>
        </authorList>
    </citation>
    <scope>NUCLEOTIDE SEQUENCE</scope>
    <source>
        <strain evidence="1">Babe33</strain>
    </source>
</reference>
<name>A0ACC1MZU8_9HYPO</name>
<gene>
    <name evidence="1" type="ORF">NQ176_g7197</name>
</gene>
<accession>A0ACC1MZU8</accession>
<dbReference type="EMBL" id="JANJQO010001164">
    <property type="protein sequence ID" value="KAJ2972370.1"/>
    <property type="molecule type" value="Genomic_DNA"/>
</dbReference>
<proteinExistence type="predicted"/>
<sequence>MPSSGVLPSQNYPAALTATSIPNLKDRLPKLEPRKRRTPLSNPTPVPETPTLPEQLQDIPDWIFKTPSRRILSRQDHELFLASPAYNTIVGWVFGLAEAVVDTPCSAPAISDANVSDAIKTLLHILDEAESFTKASPPNEQGGSRFGNKAFRGLSTSSLAPTPSSAPLARSMPSRTMATSLSRTLLPLGTR</sequence>
<evidence type="ECO:0000313" key="2">
    <source>
        <dbReference type="Proteomes" id="UP001143910"/>
    </source>
</evidence>
<keyword evidence="2" id="KW-1185">Reference proteome</keyword>
<evidence type="ECO:0000313" key="1">
    <source>
        <dbReference type="EMBL" id="KAJ2972370.1"/>
    </source>
</evidence>
<organism evidence="1 2">
    <name type="scientific">Zarea fungicola</name>
    <dbReference type="NCBI Taxonomy" id="93591"/>
    <lineage>
        <taxon>Eukaryota</taxon>
        <taxon>Fungi</taxon>
        <taxon>Dikarya</taxon>
        <taxon>Ascomycota</taxon>
        <taxon>Pezizomycotina</taxon>
        <taxon>Sordariomycetes</taxon>
        <taxon>Hypocreomycetidae</taxon>
        <taxon>Hypocreales</taxon>
        <taxon>Cordycipitaceae</taxon>
        <taxon>Zarea</taxon>
    </lineage>
</organism>